<accession>A0ABW0X8Q2</accession>
<dbReference type="EMBL" id="JBHSOF010000028">
    <property type="protein sequence ID" value="MFC5665459.1"/>
    <property type="molecule type" value="Genomic_DNA"/>
</dbReference>
<evidence type="ECO:0008006" key="5">
    <source>
        <dbReference type="Google" id="ProtNLM"/>
    </source>
</evidence>
<dbReference type="Proteomes" id="UP001595975">
    <property type="component" value="Unassembled WGS sequence"/>
</dbReference>
<keyword evidence="2" id="KW-0732">Signal</keyword>
<evidence type="ECO:0000313" key="4">
    <source>
        <dbReference type="Proteomes" id="UP001595975"/>
    </source>
</evidence>
<feature type="region of interest" description="Disordered" evidence="1">
    <location>
        <begin position="116"/>
        <end position="135"/>
    </location>
</feature>
<feature type="compositionally biased region" description="Low complexity" evidence="1">
    <location>
        <begin position="257"/>
        <end position="295"/>
    </location>
</feature>
<dbReference type="RefSeq" id="WP_380227148.1">
    <property type="nucleotide sequence ID" value="NZ_JBHSOF010000028.1"/>
</dbReference>
<dbReference type="Gene3D" id="2.50.20.20">
    <property type="match status" value="1"/>
</dbReference>
<feature type="region of interest" description="Disordered" evidence="1">
    <location>
        <begin position="246"/>
        <end position="295"/>
    </location>
</feature>
<reference evidence="4" key="1">
    <citation type="journal article" date="2019" name="Int. J. Syst. Evol. Microbiol.">
        <title>The Global Catalogue of Microorganisms (GCM) 10K type strain sequencing project: providing services to taxonomists for standard genome sequencing and annotation.</title>
        <authorList>
            <consortium name="The Broad Institute Genomics Platform"/>
            <consortium name="The Broad Institute Genome Sequencing Center for Infectious Disease"/>
            <person name="Wu L."/>
            <person name="Ma J."/>
        </authorList>
    </citation>
    <scope>NUCLEOTIDE SEQUENCE [LARGE SCALE GENOMIC DNA]</scope>
    <source>
        <strain evidence="4">CGMCC 4.1437</strain>
    </source>
</reference>
<feature type="compositionally biased region" description="Basic and acidic residues" evidence="1">
    <location>
        <begin position="119"/>
        <end position="129"/>
    </location>
</feature>
<name>A0ABW0X8Q2_9ACTN</name>
<dbReference type="PROSITE" id="PS51257">
    <property type="entry name" value="PROKAR_LIPOPROTEIN"/>
    <property type="match status" value="1"/>
</dbReference>
<organism evidence="3 4">
    <name type="scientific">Kitasatospora misakiensis</name>
    <dbReference type="NCBI Taxonomy" id="67330"/>
    <lineage>
        <taxon>Bacteria</taxon>
        <taxon>Bacillati</taxon>
        <taxon>Actinomycetota</taxon>
        <taxon>Actinomycetes</taxon>
        <taxon>Kitasatosporales</taxon>
        <taxon>Streptomycetaceae</taxon>
        <taxon>Kitasatospora</taxon>
    </lineage>
</organism>
<comment type="caution">
    <text evidence="3">The sequence shown here is derived from an EMBL/GenBank/DDBJ whole genome shotgun (WGS) entry which is preliminary data.</text>
</comment>
<gene>
    <name evidence="3" type="ORF">ACFP3U_21085</name>
</gene>
<evidence type="ECO:0000256" key="2">
    <source>
        <dbReference type="SAM" id="SignalP"/>
    </source>
</evidence>
<keyword evidence="4" id="KW-1185">Reference proteome</keyword>
<evidence type="ECO:0000256" key="1">
    <source>
        <dbReference type="SAM" id="MobiDB-lite"/>
    </source>
</evidence>
<feature type="chain" id="PRO_5045220857" description="Lipoprotein" evidence="2">
    <location>
        <begin position="28"/>
        <end position="295"/>
    </location>
</feature>
<evidence type="ECO:0000313" key="3">
    <source>
        <dbReference type="EMBL" id="MFC5665459.1"/>
    </source>
</evidence>
<protein>
    <recommendedName>
        <fullName evidence="5">Lipoprotein</fullName>
    </recommendedName>
</protein>
<sequence>MPALRPAAKGAALLLLAAGLTACSVLAVSGDRTPISDRPTVRPPRQVLLSASQRLDDAGGARIQAVEEGPAGRRSASGTLTWGAHDAAELTVTDELGTGQLRGRDGVLDLGYAGAAPRTADRDRAESLDPRAVPGGQTGWAGGWITGLLSNPGGPARTMALAGKLTPLGGEQLDGGTVAHYRGAAPVADYFGAQEGLSPARLNEMLDYYGRRGVGTVEYDFWVAPGDRLLRVRSTFRGASGAVVTTTDVSEGAEPSDGATDAPADGPAAGATAGPTTGPTAAPAAGPTAAPTRAG</sequence>
<proteinExistence type="predicted"/>
<feature type="signal peptide" evidence="2">
    <location>
        <begin position="1"/>
        <end position="27"/>
    </location>
</feature>